<proteinExistence type="predicted"/>
<dbReference type="OrthoDB" id="5142861at2"/>
<evidence type="ECO:0000313" key="2">
    <source>
        <dbReference type="Proteomes" id="UP000059425"/>
    </source>
</evidence>
<reference evidence="1 2" key="2">
    <citation type="journal article" date="2018" name="Nature">
        <title>Mutant phenotypes for thousands of bacterial genes of unknown function.</title>
        <authorList>
            <person name="Price M.N."/>
            <person name="Wetmore K.M."/>
            <person name="Waters R.J."/>
            <person name="Callaghan M."/>
            <person name="Ray J."/>
            <person name="Liu H."/>
            <person name="Kuehl J.V."/>
            <person name="Melnyk R.A."/>
            <person name="Lamson J.S."/>
            <person name="Suh Y."/>
            <person name="Carlson H.K."/>
            <person name="Esquivel Z."/>
            <person name="Sadeeshkumar H."/>
            <person name="Chakraborty R."/>
            <person name="Zane G.M."/>
            <person name="Rubin B.E."/>
            <person name="Wall J.D."/>
            <person name="Visel A."/>
            <person name="Bristow J."/>
            <person name="Blow M.J."/>
            <person name="Arkin A.P."/>
            <person name="Deutschbauer A.M."/>
        </authorList>
    </citation>
    <scope>NUCLEOTIDE SEQUENCE [LARGE SCALE GENOMIC DNA]</scope>
    <source>
        <strain evidence="1 2">FW300-N2C3</strain>
    </source>
</reference>
<evidence type="ECO:0000313" key="1">
    <source>
        <dbReference type="EMBL" id="ALI09098.1"/>
    </source>
</evidence>
<accession>A0A0N9X1V6</accession>
<reference evidence="2" key="1">
    <citation type="submission" date="2015-09" db="EMBL/GenBank/DDBJ databases">
        <title>Whole genome sequence of Pseudomonas fluorescens FW300-N2C3.</title>
        <authorList>
            <person name="Ray J."/>
            <person name="Melnyk R."/>
            <person name="Deutschbauer A."/>
        </authorList>
    </citation>
    <scope>NUCLEOTIDE SEQUENCE [LARGE SCALE GENOMIC DNA]</scope>
    <source>
        <strain evidence="2">FW300-N2C3</strain>
    </source>
</reference>
<gene>
    <name evidence="1" type="ORF">AO356_20495</name>
</gene>
<dbReference type="Proteomes" id="UP000059425">
    <property type="component" value="Chromosome"/>
</dbReference>
<dbReference type="EMBL" id="CP012831">
    <property type="protein sequence ID" value="ALI09098.1"/>
    <property type="molecule type" value="Genomic_DNA"/>
</dbReference>
<protein>
    <submittedName>
        <fullName evidence="1">Uncharacterized protein</fullName>
    </submittedName>
</protein>
<sequence>MLQIATGKLFSRPVGWENLLRGILYTNATFGSGDVIETAGGRLLPSTSYSIHPRVLVYELLERMEAEENGPGVLISSCVEPYLNDFAVVASFALNCVCTPDIDLARRLTTGKKGLATRAAPQEFVRRFFDAELWCKPQEVTFLQEFITQLIGLPRNTFLCVMRAIRTYINGMHRIADDLELSYTLLVASVESLAQDFDGHESDWESYEERKRLAVDEALSGAEEELAQRVREALLRVEHTALARRFREFAISHTSPSYFREPALVTNQSLARSDLKEVLAMAYQSRSKYVHQLKRLPDVVVLGHGFGETALHERMPYLTLQGLSRLMRNVIIEFVMGQPSLKHEEYDYVLERSGVIQMQMAPQYWVGNAEGDLIGAGRRKLEGFLEQYGPCILKEEGAALTDLRPVLSAVAELLPDSKKALRLPYLALYVLFNGVVSEEQREPISEPINRLIQQELFQPSAEALIVCTILGKIINWPLDIHHQELENYFKRRKSPSGLRFPRLFEAAMSLALAERYRLLGDLNKCREMVAVAVESHPGHQQLVQLEVDVTLDTPIHGSNILLPRSISGDEAD</sequence>
<dbReference type="RefSeq" id="WP_060741284.1">
    <property type="nucleotide sequence ID" value="NZ_CP012831.1"/>
</dbReference>
<name>A0A0N9X1V6_PSEFL</name>
<organism evidence="1 2">
    <name type="scientific">Pseudomonas fluorescens</name>
    <dbReference type="NCBI Taxonomy" id="294"/>
    <lineage>
        <taxon>Bacteria</taxon>
        <taxon>Pseudomonadati</taxon>
        <taxon>Pseudomonadota</taxon>
        <taxon>Gammaproteobacteria</taxon>
        <taxon>Pseudomonadales</taxon>
        <taxon>Pseudomonadaceae</taxon>
        <taxon>Pseudomonas</taxon>
    </lineage>
</organism>
<dbReference type="AlphaFoldDB" id="A0A0N9X1V6"/>